<dbReference type="STRING" id="1051890.A0A3N4LMZ6"/>
<evidence type="ECO:0000256" key="5">
    <source>
        <dbReference type="ARBA" id="ARBA00023242"/>
    </source>
</evidence>
<dbReference type="PIRSF" id="PIRSF028763">
    <property type="entry name" value="RNA_pol_Rpc34"/>
    <property type="match status" value="1"/>
</dbReference>
<dbReference type="InterPro" id="IPR016049">
    <property type="entry name" value="RNA_pol_Rpc34-like"/>
</dbReference>
<dbReference type="InterPro" id="IPR036390">
    <property type="entry name" value="WH_DNA-bd_sf"/>
</dbReference>
<evidence type="ECO:0000313" key="8">
    <source>
        <dbReference type="Proteomes" id="UP000267821"/>
    </source>
</evidence>
<keyword evidence="5 6" id="KW-0539">Nucleus</keyword>
<dbReference type="AlphaFoldDB" id="A0A3N4LMZ6"/>
<sequence length="305" mass="33980">MANFDVAAVAEKVYNKSLQAPPTHLFQSYEIQEMDPRLASASDAQHVINHLLNEGLFKIMMQGRDTVFKVVSKEIVGKLGALSSDELIIYEHIEAAGREGIWTKILKTRTNQHQTVMTKCLKSLENRRFIKCIKSVKNPGRKIYMLYELQPSIDVTGGPWFTDAELDAEFIDSLLLALEKFIQSRTFPKPAAGQPRSVPYPASYTGYPSLSQITQWVKNTDLTEVDLGEQDIRALLDVLVFDGKIERVLGGTAYKSLRGTKEADSVNGLTEAPCGRCPVFSLCEEGGPVSASNCVYWKEWLDAAI</sequence>
<keyword evidence="4 6" id="KW-0804">Transcription</keyword>
<reference evidence="7 8" key="1">
    <citation type="journal article" date="2018" name="Nat. Ecol. Evol.">
        <title>Pezizomycetes genomes reveal the molecular basis of ectomycorrhizal truffle lifestyle.</title>
        <authorList>
            <person name="Murat C."/>
            <person name="Payen T."/>
            <person name="Noel B."/>
            <person name="Kuo A."/>
            <person name="Morin E."/>
            <person name="Chen J."/>
            <person name="Kohler A."/>
            <person name="Krizsan K."/>
            <person name="Balestrini R."/>
            <person name="Da Silva C."/>
            <person name="Montanini B."/>
            <person name="Hainaut M."/>
            <person name="Levati E."/>
            <person name="Barry K.W."/>
            <person name="Belfiori B."/>
            <person name="Cichocki N."/>
            <person name="Clum A."/>
            <person name="Dockter R.B."/>
            <person name="Fauchery L."/>
            <person name="Guy J."/>
            <person name="Iotti M."/>
            <person name="Le Tacon F."/>
            <person name="Lindquist E.A."/>
            <person name="Lipzen A."/>
            <person name="Malagnac F."/>
            <person name="Mello A."/>
            <person name="Molinier V."/>
            <person name="Miyauchi S."/>
            <person name="Poulain J."/>
            <person name="Riccioni C."/>
            <person name="Rubini A."/>
            <person name="Sitrit Y."/>
            <person name="Splivallo R."/>
            <person name="Traeger S."/>
            <person name="Wang M."/>
            <person name="Zifcakova L."/>
            <person name="Wipf D."/>
            <person name="Zambonelli A."/>
            <person name="Paolocci F."/>
            <person name="Nowrousian M."/>
            <person name="Ottonello S."/>
            <person name="Baldrian P."/>
            <person name="Spatafora J.W."/>
            <person name="Henrissat B."/>
            <person name="Nagy L.G."/>
            <person name="Aury J.M."/>
            <person name="Wincker P."/>
            <person name="Grigoriev I.V."/>
            <person name="Bonfante P."/>
            <person name="Martin F.M."/>
        </authorList>
    </citation>
    <scope>NUCLEOTIDE SEQUENCE [LARGE SCALE GENOMIC DNA]</scope>
    <source>
        <strain evidence="7 8">ATCC MYA-4762</strain>
    </source>
</reference>
<dbReference type="FunFam" id="1.10.10.10:FF:000116">
    <property type="entry name" value="DNA-directed RNA polymerase III subunit RPC6"/>
    <property type="match status" value="1"/>
</dbReference>
<dbReference type="InParanoid" id="A0A3N4LMZ6"/>
<dbReference type="SUPFAM" id="SSF46785">
    <property type="entry name" value="Winged helix' DNA-binding domain"/>
    <property type="match status" value="1"/>
</dbReference>
<dbReference type="GO" id="GO:0005666">
    <property type="term" value="C:RNA polymerase III complex"/>
    <property type="evidence" value="ECO:0007669"/>
    <property type="project" value="UniProtKB-UniRule"/>
</dbReference>
<dbReference type="PANTHER" id="PTHR12780">
    <property type="entry name" value="RNA POLYMERASE III DNA DIRECTED , 39KD SUBUNIT-RELATED"/>
    <property type="match status" value="1"/>
</dbReference>
<dbReference type="InterPro" id="IPR007832">
    <property type="entry name" value="RNA_pol_Rpc34"/>
</dbReference>
<dbReference type="Proteomes" id="UP000267821">
    <property type="component" value="Unassembled WGS sequence"/>
</dbReference>
<dbReference type="InterPro" id="IPR036388">
    <property type="entry name" value="WH-like_DNA-bd_sf"/>
</dbReference>
<comment type="subcellular location">
    <subcellularLocation>
        <location evidence="1 6">Nucleus</location>
    </subcellularLocation>
</comment>
<evidence type="ECO:0000256" key="3">
    <source>
        <dbReference type="ARBA" id="ARBA00022478"/>
    </source>
</evidence>
<protein>
    <recommendedName>
        <fullName evidence="6">DNA-directed RNA polymerase III subunit RPC6</fullName>
        <shortName evidence="6">RNA polymerase III subunit C6</shortName>
    </recommendedName>
</protein>
<dbReference type="GO" id="GO:0006383">
    <property type="term" value="P:transcription by RNA polymerase III"/>
    <property type="evidence" value="ECO:0007669"/>
    <property type="project" value="UniProtKB-UniRule"/>
</dbReference>
<dbReference type="GO" id="GO:0005737">
    <property type="term" value="C:cytoplasm"/>
    <property type="evidence" value="ECO:0007669"/>
    <property type="project" value="UniProtKB-ARBA"/>
</dbReference>
<evidence type="ECO:0000256" key="1">
    <source>
        <dbReference type="ARBA" id="ARBA00004123"/>
    </source>
</evidence>
<evidence type="ECO:0000256" key="4">
    <source>
        <dbReference type="ARBA" id="ARBA00023163"/>
    </source>
</evidence>
<dbReference type="OrthoDB" id="613763at2759"/>
<gene>
    <name evidence="7" type="ORF">L211DRAFT_788051</name>
</gene>
<dbReference type="Gene3D" id="1.10.10.10">
    <property type="entry name" value="Winged helix-like DNA-binding domain superfamily/Winged helix DNA-binding domain"/>
    <property type="match status" value="1"/>
</dbReference>
<evidence type="ECO:0000313" key="7">
    <source>
        <dbReference type="EMBL" id="RPB22889.1"/>
    </source>
</evidence>
<dbReference type="EMBL" id="ML121549">
    <property type="protein sequence ID" value="RPB22889.1"/>
    <property type="molecule type" value="Genomic_DNA"/>
</dbReference>
<keyword evidence="3 6" id="KW-0240">DNA-directed RNA polymerase</keyword>
<accession>A0A3N4LMZ6</accession>
<keyword evidence="8" id="KW-1185">Reference proteome</keyword>
<evidence type="ECO:0000256" key="6">
    <source>
        <dbReference type="PIRNR" id="PIRNR028763"/>
    </source>
</evidence>
<comment type="function">
    <text evidence="6">DNA-dependent RNA polymerase catalyzes the transcription of DNA into RNA using the four ribonucleoside triphosphates as substrates. Specific peripheric component of RNA polymerase III which synthesizes small RNAs, such as 5S rRNA and tRNAs.</text>
</comment>
<dbReference type="Pfam" id="PF05158">
    <property type="entry name" value="RNA_pol_Rpc34"/>
    <property type="match status" value="1"/>
</dbReference>
<comment type="similarity">
    <text evidence="2 6">Belongs to the eukaryotic RPC34/RPC39 RNA polymerase subunit family.</text>
</comment>
<evidence type="ECO:0000256" key="2">
    <source>
        <dbReference type="ARBA" id="ARBA00011038"/>
    </source>
</evidence>
<dbReference type="FunCoup" id="A0A3N4LMZ6">
    <property type="interactions" value="726"/>
</dbReference>
<name>A0A3N4LMZ6_9PEZI</name>
<organism evidence="7 8">
    <name type="scientific">Terfezia boudieri ATCC MYA-4762</name>
    <dbReference type="NCBI Taxonomy" id="1051890"/>
    <lineage>
        <taxon>Eukaryota</taxon>
        <taxon>Fungi</taxon>
        <taxon>Dikarya</taxon>
        <taxon>Ascomycota</taxon>
        <taxon>Pezizomycotina</taxon>
        <taxon>Pezizomycetes</taxon>
        <taxon>Pezizales</taxon>
        <taxon>Pezizaceae</taxon>
        <taxon>Terfezia</taxon>
    </lineage>
</organism>
<dbReference type="GO" id="GO:0005654">
    <property type="term" value="C:nucleoplasm"/>
    <property type="evidence" value="ECO:0007669"/>
    <property type="project" value="UniProtKB-ARBA"/>
</dbReference>
<proteinExistence type="inferred from homology"/>